<dbReference type="InterPro" id="IPR026444">
    <property type="entry name" value="Secre_tail"/>
</dbReference>
<evidence type="ECO:0000313" key="9">
    <source>
        <dbReference type="Proteomes" id="UP000199450"/>
    </source>
</evidence>
<name>A0A1H7Y7M4_9FLAO</name>
<dbReference type="AlphaFoldDB" id="A0A1H7Y7M4"/>
<evidence type="ECO:0000259" key="6">
    <source>
        <dbReference type="Pfam" id="PF00082"/>
    </source>
</evidence>
<dbReference type="EMBL" id="FOBV01000003">
    <property type="protein sequence ID" value="SEM41935.1"/>
    <property type="molecule type" value="Genomic_DNA"/>
</dbReference>
<proteinExistence type="inferred from homology"/>
<dbReference type="Gene3D" id="3.40.50.200">
    <property type="entry name" value="Peptidase S8/S53 domain"/>
    <property type="match status" value="1"/>
</dbReference>
<keyword evidence="4" id="KW-0378">Hydrolase</keyword>
<evidence type="ECO:0000256" key="4">
    <source>
        <dbReference type="ARBA" id="ARBA00022801"/>
    </source>
</evidence>
<dbReference type="Pfam" id="PF18962">
    <property type="entry name" value="Por_Secre_tail"/>
    <property type="match status" value="1"/>
</dbReference>
<dbReference type="InterPro" id="IPR000209">
    <property type="entry name" value="Peptidase_S8/S53_dom"/>
</dbReference>
<dbReference type="Proteomes" id="UP000199450">
    <property type="component" value="Unassembled WGS sequence"/>
</dbReference>
<dbReference type="GO" id="GO:0004252">
    <property type="term" value="F:serine-type endopeptidase activity"/>
    <property type="evidence" value="ECO:0007669"/>
    <property type="project" value="InterPro"/>
</dbReference>
<evidence type="ECO:0000256" key="3">
    <source>
        <dbReference type="ARBA" id="ARBA00022729"/>
    </source>
</evidence>
<dbReference type="InterPro" id="IPR036852">
    <property type="entry name" value="Peptidase_S8/S53_dom_sf"/>
</dbReference>
<protein>
    <submittedName>
        <fullName evidence="8">Por secretion system C-terminal sorting domain-containing protein</fullName>
    </submittedName>
</protein>
<keyword evidence="5" id="KW-0720">Serine protease</keyword>
<reference evidence="9" key="1">
    <citation type="submission" date="2016-10" db="EMBL/GenBank/DDBJ databases">
        <authorList>
            <person name="Varghese N."/>
            <person name="Submissions S."/>
        </authorList>
    </citation>
    <scope>NUCLEOTIDE SEQUENCE [LARGE SCALE GENOMIC DNA]</scope>
    <source>
        <strain evidence="9">DSM 17453</strain>
    </source>
</reference>
<dbReference type="NCBIfam" id="TIGR04183">
    <property type="entry name" value="Por_Secre_tail"/>
    <property type="match status" value="1"/>
</dbReference>
<feature type="domain" description="Secretion system C-terminal sorting" evidence="7">
    <location>
        <begin position="662"/>
        <end position="724"/>
    </location>
</feature>
<dbReference type="Gene3D" id="2.60.120.380">
    <property type="match status" value="1"/>
</dbReference>
<evidence type="ECO:0000256" key="1">
    <source>
        <dbReference type="ARBA" id="ARBA00011073"/>
    </source>
</evidence>
<evidence type="ECO:0000256" key="2">
    <source>
        <dbReference type="ARBA" id="ARBA00022670"/>
    </source>
</evidence>
<evidence type="ECO:0000313" key="8">
    <source>
        <dbReference type="EMBL" id="SEM41935.1"/>
    </source>
</evidence>
<gene>
    <name evidence="8" type="ORF">SAMN05421856_103118</name>
</gene>
<dbReference type="SUPFAM" id="SSF52743">
    <property type="entry name" value="Subtilisin-like"/>
    <property type="match status" value="1"/>
</dbReference>
<dbReference type="PANTHER" id="PTHR43806:SF11">
    <property type="entry name" value="CEREVISIN-RELATED"/>
    <property type="match status" value="1"/>
</dbReference>
<dbReference type="InterPro" id="IPR008979">
    <property type="entry name" value="Galactose-bd-like_sf"/>
</dbReference>
<dbReference type="InterPro" id="IPR023828">
    <property type="entry name" value="Peptidase_S8_Ser-AS"/>
</dbReference>
<keyword evidence="2" id="KW-0645">Protease</keyword>
<dbReference type="InterPro" id="IPR050131">
    <property type="entry name" value="Peptidase_S8_subtilisin-like"/>
</dbReference>
<organism evidence="8 9">
    <name type="scientific">Chryseobacterium taichungense</name>
    <dbReference type="NCBI Taxonomy" id="295069"/>
    <lineage>
        <taxon>Bacteria</taxon>
        <taxon>Pseudomonadati</taxon>
        <taxon>Bacteroidota</taxon>
        <taxon>Flavobacteriia</taxon>
        <taxon>Flavobacteriales</taxon>
        <taxon>Weeksellaceae</taxon>
        <taxon>Chryseobacterium group</taxon>
        <taxon>Chryseobacterium</taxon>
    </lineage>
</organism>
<dbReference type="PANTHER" id="PTHR43806">
    <property type="entry name" value="PEPTIDASE S8"/>
    <property type="match status" value="1"/>
</dbReference>
<evidence type="ECO:0000256" key="5">
    <source>
        <dbReference type="ARBA" id="ARBA00022825"/>
    </source>
</evidence>
<dbReference type="STRING" id="295069.SAMN05421856_103118"/>
<sequence length="726" mass="78546">MDNQHLTMNHESSIHLFWIFIITNGMRKNLIVLSTLLCISAYAQKNNESLRREFNQQKFENEKKFDAYVERVYGKNPDSATKKKIDSLKSRLGGFHFDIPYFLEEHDTRQLSNSNSDQLNTAGNITGLTGAFNGENIKYTIFDGGRIYAAHTAFDNATGRITNKEASSQSYSDHSTGVGSFIGGKSVNLSSGGVSVGNAKGVAINSTMDSYMFATTTLPGDTSTSTVFDKILIALPNISNHSYGINAGWDEKYDSSGNLSSYVYNGSKSGNTFYDFQGTYDNNDYNYDALVYSNPSFIIVKSAGNSFGMGPNGTSVTIPKYYKTSSGQIAFSTSDTPPPNNCAQGYDCIGPGSLAKNIIIVGATDIITTNNFRYTSASDVVHSEYSSAGPRDDGGIKPDISTVGTDVLYAATSATGSSVWAGGSGTSFSAPVVTGIIGLWTQIYKQLFNNALLNAASAKVLTVHSAAEAGNVGPDPWFGWGFIDAKKGAELLVGKANNTVIFNDEILNSGVKNSKTIVASGSEPLKATISWIDPQYEPNYQFVSDVYNNRTSKLINDLDLRIIDLTTNTIYYPWKLDANSPMTPATKADNTVDNVEQVVIDNPVAGRNYRIEITNKGTLVNDSGAAAPQNYSIIVTGQTQTTLGTNDVVKDNGIIIAPTLTKDFVKVLKAPKKSTFSVYDLSGKKLQSGSLNNPEEKIDLSSYIKGIYIIEVKTDNDTISKKVIKE</sequence>
<accession>A0A1H7Y7M4</accession>
<dbReference type="GO" id="GO:0006508">
    <property type="term" value="P:proteolysis"/>
    <property type="evidence" value="ECO:0007669"/>
    <property type="project" value="UniProtKB-KW"/>
</dbReference>
<evidence type="ECO:0000259" key="7">
    <source>
        <dbReference type="Pfam" id="PF18962"/>
    </source>
</evidence>
<keyword evidence="3" id="KW-0732">Signal</keyword>
<feature type="domain" description="Peptidase S8/S53" evidence="6">
    <location>
        <begin position="160"/>
        <end position="481"/>
    </location>
</feature>
<keyword evidence="9" id="KW-1185">Reference proteome</keyword>
<dbReference type="PROSITE" id="PS00138">
    <property type="entry name" value="SUBTILASE_SER"/>
    <property type="match status" value="1"/>
</dbReference>
<dbReference type="SUPFAM" id="SSF49785">
    <property type="entry name" value="Galactose-binding domain-like"/>
    <property type="match status" value="1"/>
</dbReference>
<comment type="similarity">
    <text evidence="1">Belongs to the peptidase S8 family.</text>
</comment>
<dbReference type="GO" id="GO:0005615">
    <property type="term" value="C:extracellular space"/>
    <property type="evidence" value="ECO:0007669"/>
    <property type="project" value="TreeGrafter"/>
</dbReference>
<dbReference type="Pfam" id="PF00082">
    <property type="entry name" value="Peptidase_S8"/>
    <property type="match status" value="1"/>
</dbReference>